<comment type="caution">
    <text evidence="2">The sequence shown here is derived from an EMBL/GenBank/DDBJ whole genome shotgun (WGS) entry which is preliminary data.</text>
</comment>
<proteinExistence type="predicted"/>
<sequence>MNLFFLCCYAAGSTLSLVSKFFSQSPSTQFLEVTNLGCPIKNHLSKHCTPTAVTNELPSEQHCTPTVIVDDFPLRHSLPSISETNQHLSQPNTSEDNNQNFHVSLDIHSDSLPAYHLVSQSTPPPQVIPARRSSVHHNVPGYLQDYAYTLPKLHTTSLQNMPSNHQTTITSSYPDSEQAIHLTQYDKEPASYEEAS</sequence>
<keyword evidence="1" id="KW-0732">Signal</keyword>
<dbReference type="EMBL" id="JACEIK010004125">
    <property type="protein sequence ID" value="MCD9644335.1"/>
    <property type="molecule type" value="Genomic_DNA"/>
</dbReference>
<evidence type="ECO:0000313" key="3">
    <source>
        <dbReference type="Proteomes" id="UP000823775"/>
    </source>
</evidence>
<reference evidence="2 3" key="1">
    <citation type="journal article" date="2021" name="BMC Genomics">
        <title>Datura genome reveals duplications of psychoactive alkaloid biosynthetic genes and high mutation rate following tissue culture.</title>
        <authorList>
            <person name="Rajewski A."/>
            <person name="Carter-House D."/>
            <person name="Stajich J."/>
            <person name="Litt A."/>
        </authorList>
    </citation>
    <scope>NUCLEOTIDE SEQUENCE [LARGE SCALE GENOMIC DNA]</scope>
    <source>
        <strain evidence="2">AR-01</strain>
    </source>
</reference>
<organism evidence="2 3">
    <name type="scientific">Datura stramonium</name>
    <name type="common">Jimsonweed</name>
    <name type="synonym">Common thornapple</name>
    <dbReference type="NCBI Taxonomy" id="4076"/>
    <lineage>
        <taxon>Eukaryota</taxon>
        <taxon>Viridiplantae</taxon>
        <taxon>Streptophyta</taxon>
        <taxon>Embryophyta</taxon>
        <taxon>Tracheophyta</taxon>
        <taxon>Spermatophyta</taxon>
        <taxon>Magnoliopsida</taxon>
        <taxon>eudicotyledons</taxon>
        <taxon>Gunneridae</taxon>
        <taxon>Pentapetalae</taxon>
        <taxon>asterids</taxon>
        <taxon>lamiids</taxon>
        <taxon>Solanales</taxon>
        <taxon>Solanaceae</taxon>
        <taxon>Solanoideae</taxon>
        <taxon>Datureae</taxon>
        <taxon>Datura</taxon>
    </lineage>
</organism>
<evidence type="ECO:0000313" key="2">
    <source>
        <dbReference type="EMBL" id="MCD9644335.1"/>
    </source>
</evidence>
<dbReference type="Proteomes" id="UP000823775">
    <property type="component" value="Unassembled WGS sequence"/>
</dbReference>
<accession>A0ABS8VDS1</accession>
<feature type="signal peptide" evidence="1">
    <location>
        <begin position="1"/>
        <end position="16"/>
    </location>
</feature>
<protein>
    <submittedName>
        <fullName evidence="2">Uncharacterized protein</fullName>
    </submittedName>
</protein>
<evidence type="ECO:0000256" key="1">
    <source>
        <dbReference type="SAM" id="SignalP"/>
    </source>
</evidence>
<feature type="chain" id="PRO_5046545432" evidence="1">
    <location>
        <begin position="17"/>
        <end position="196"/>
    </location>
</feature>
<name>A0ABS8VDS1_DATST</name>
<keyword evidence="3" id="KW-1185">Reference proteome</keyword>
<gene>
    <name evidence="2" type="ORF">HAX54_032521</name>
</gene>